<evidence type="ECO:0000313" key="1">
    <source>
        <dbReference type="EMBL" id="OUY07568.1"/>
    </source>
</evidence>
<dbReference type="Proteomes" id="UP000196536">
    <property type="component" value="Unassembled WGS sequence"/>
</dbReference>
<protein>
    <submittedName>
        <fullName evidence="1">Uncharacterized protein</fullName>
    </submittedName>
</protein>
<evidence type="ECO:0000313" key="2">
    <source>
        <dbReference type="Proteomes" id="UP000196536"/>
    </source>
</evidence>
<sequence>MQIVLINYDQQYLAFDPITCDSDLYTHCRVENNHTFSMAIDVYLFPAEIEQVITQLKLLRQYSDDQIKLNALTQDDLELVFYSRMEAFMIDVKMRKQSFINNHIVVTEFKTTFSLPFDLISLVIEKLRELDSFIRNYS</sequence>
<gene>
    <name evidence="1" type="ORF">CAP51_07410</name>
</gene>
<keyword evidence="2" id="KW-1185">Reference proteome</keyword>
<dbReference type="AlphaFoldDB" id="A0A1Z9YZC8"/>
<dbReference type="EMBL" id="NEXX01000002">
    <property type="protein sequence ID" value="OUY07568.1"/>
    <property type="molecule type" value="Genomic_DNA"/>
</dbReference>
<name>A0A1Z9YZC8_9GAMM</name>
<dbReference type="RefSeq" id="WP_087620116.1">
    <property type="nucleotide sequence ID" value="NZ_NEXX01000002.1"/>
</dbReference>
<organism evidence="1 2">
    <name type="scientific">Acinetobacter populi</name>
    <dbReference type="NCBI Taxonomy" id="1582270"/>
    <lineage>
        <taxon>Bacteria</taxon>
        <taxon>Pseudomonadati</taxon>
        <taxon>Pseudomonadota</taxon>
        <taxon>Gammaproteobacteria</taxon>
        <taxon>Moraxellales</taxon>
        <taxon>Moraxellaceae</taxon>
        <taxon>Acinetobacter</taxon>
    </lineage>
</organism>
<accession>A0A1Z9YZC8</accession>
<proteinExistence type="predicted"/>
<comment type="caution">
    <text evidence="1">The sequence shown here is derived from an EMBL/GenBank/DDBJ whole genome shotgun (WGS) entry which is preliminary data.</text>
</comment>
<reference evidence="1 2" key="1">
    <citation type="submission" date="2017-05" db="EMBL/GenBank/DDBJ databases">
        <title>Acinetobacter populi ANC 5415 (= PBJ7), whole genome shotgun sequencing project.</title>
        <authorList>
            <person name="Nemec A."/>
            <person name="Radolfova-Krizova L."/>
        </authorList>
    </citation>
    <scope>NUCLEOTIDE SEQUENCE [LARGE SCALE GENOMIC DNA]</scope>
    <source>
        <strain evidence="1 2">PBJ7</strain>
    </source>
</reference>